<protein>
    <submittedName>
        <fullName evidence="1">Uncharacterized protein</fullName>
    </submittedName>
</protein>
<proteinExistence type="predicted"/>
<organism evidence="1 2">
    <name type="scientific">Bacteroides pectinophilus CAG:437</name>
    <dbReference type="NCBI Taxonomy" id="1263051"/>
    <lineage>
        <taxon>Bacteria</taxon>
        <taxon>Bacillati</taxon>
        <taxon>Bacillota</taxon>
        <taxon>Clostridia</taxon>
        <taxon>Eubacteriales</taxon>
    </lineage>
</organism>
<reference evidence="1" key="1">
    <citation type="submission" date="2012-11" db="EMBL/GenBank/DDBJ databases">
        <title>Dependencies among metagenomic species, viruses, plasmids and units of genetic variation.</title>
        <authorList>
            <person name="Nielsen H.B."/>
            <person name="Almeida M."/>
            <person name="Juncker A.S."/>
            <person name="Rasmussen S."/>
            <person name="Li J."/>
            <person name="Sunagawa S."/>
            <person name="Plichta D."/>
            <person name="Gautier L."/>
            <person name="Le Chatelier E."/>
            <person name="Peletier E."/>
            <person name="Bonde I."/>
            <person name="Nielsen T."/>
            <person name="Manichanh C."/>
            <person name="Arumugam M."/>
            <person name="Batto J."/>
            <person name="Santos M.B.Q.D."/>
            <person name="Blom N."/>
            <person name="Borruel N."/>
            <person name="Burgdorf K.S."/>
            <person name="Boumezbeur F."/>
            <person name="Casellas F."/>
            <person name="Dore J."/>
            <person name="Guarner F."/>
            <person name="Hansen T."/>
            <person name="Hildebrand F."/>
            <person name="Kaas R.S."/>
            <person name="Kennedy S."/>
            <person name="Kristiansen K."/>
            <person name="Kultima J.R."/>
            <person name="Leonard P."/>
            <person name="Levenez F."/>
            <person name="Lund O."/>
            <person name="Moumen B."/>
            <person name="Le Paslier D."/>
            <person name="Pons N."/>
            <person name="Pedersen O."/>
            <person name="Prifti E."/>
            <person name="Qin J."/>
            <person name="Raes J."/>
            <person name="Tap J."/>
            <person name="Tims S."/>
            <person name="Ussery D.W."/>
            <person name="Yamada T."/>
            <person name="MetaHit consortium"/>
            <person name="Renault P."/>
            <person name="Sicheritz-Ponten T."/>
            <person name="Bork P."/>
            <person name="Wang J."/>
            <person name="Brunak S."/>
            <person name="Ehrlich S.D."/>
        </authorList>
    </citation>
    <scope>NUCLEOTIDE SEQUENCE [LARGE SCALE GENOMIC DNA]</scope>
</reference>
<dbReference type="EMBL" id="CBHH010000059">
    <property type="protein sequence ID" value="CDD58656.1"/>
    <property type="molecule type" value="Genomic_DNA"/>
</dbReference>
<name>R7B482_9FIRM</name>
<evidence type="ECO:0000313" key="1">
    <source>
        <dbReference type="EMBL" id="CDD58656.1"/>
    </source>
</evidence>
<comment type="caution">
    <text evidence="1">The sequence shown here is derived from an EMBL/GenBank/DDBJ whole genome shotgun (WGS) entry which is preliminary data.</text>
</comment>
<gene>
    <name evidence="1" type="ORF">BN656_02171</name>
</gene>
<sequence length="105" mass="11558">MEEMITILAVGAPYDFKSDSGQQVSGCSVWYIPNTDFNPTSEVDEAGNVGVLGYLPRKETFPKEFHQRAMAVGIPCQAKAHFKMAVRNGQSVLKIDGCDFVTNKK</sequence>
<dbReference type="Proteomes" id="UP000018141">
    <property type="component" value="Unassembled WGS sequence"/>
</dbReference>
<evidence type="ECO:0000313" key="2">
    <source>
        <dbReference type="Proteomes" id="UP000018141"/>
    </source>
</evidence>
<accession>R7B482</accession>
<dbReference type="AlphaFoldDB" id="R7B482"/>